<feature type="compositionally biased region" description="Basic and acidic residues" evidence="2">
    <location>
        <begin position="384"/>
        <end position="395"/>
    </location>
</feature>
<organism evidence="3 4">
    <name type="scientific">Strongylocentrotus purpuratus</name>
    <name type="common">Purple sea urchin</name>
    <dbReference type="NCBI Taxonomy" id="7668"/>
    <lineage>
        <taxon>Eukaryota</taxon>
        <taxon>Metazoa</taxon>
        <taxon>Echinodermata</taxon>
        <taxon>Eleutherozoa</taxon>
        <taxon>Echinozoa</taxon>
        <taxon>Echinoidea</taxon>
        <taxon>Euechinoidea</taxon>
        <taxon>Echinacea</taxon>
        <taxon>Camarodonta</taxon>
        <taxon>Echinidea</taxon>
        <taxon>Strongylocentrotidae</taxon>
        <taxon>Strongylocentrotus</taxon>
    </lineage>
</organism>
<name>A0A7M7RFK4_STRPU</name>
<feature type="compositionally biased region" description="Basic and acidic residues" evidence="2">
    <location>
        <begin position="238"/>
        <end position="257"/>
    </location>
</feature>
<protein>
    <recommendedName>
        <fullName evidence="1">Receptor expression-enhancing protein</fullName>
    </recommendedName>
</protein>
<evidence type="ECO:0000313" key="4">
    <source>
        <dbReference type="Proteomes" id="UP000007110"/>
    </source>
</evidence>
<keyword evidence="1" id="KW-1133">Transmembrane helix</keyword>
<dbReference type="FunCoup" id="A0A7M7RFK4">
    <property type="interactions" value="260"/>
</dbReference>
<evidence type="ECO:0000313" key="3">
    <source>
        <dbReference type="EnsemblMetazoa" id="XP_786990"/>
    </source>
</evidence>
<dbReference type="OrthoDB" id="434647at2759"/>
<sequence>MVAYLLSRLVVLVFGTLYPAYYSYKAVKTRNVKEYVKWMMYWIVFALFSCVETVADIFASILPFYYEIKILFIFWLISPWTKGSTYLYRKCIHPALSKKEQEIDEYINQASTRGYEALKRVGRNGMTLAANAVMTSAIKGQTSLLDQIKVYSGIAIAAGTAIEDRRLPPPEGGDSQDEDVIAIETSTRVTRSQQDETDMGTMLTPELHDLDYGASTHGDLLQSLDKLDNRLREEREHEHYLRSGESEWGHEDIHQQPDNDWDRDDRPDKDLEYLISDQYEDQPPQPKPRAKPRSPPRRKPTPPTHPIVDQDSESSDVERPATLRRSTSLRSSGKSRTYSSTENLSTSRGRYASTENLTKRQLSRRQEMMSRSLRHSTRQTSNRDAQERRPPSHQK</sequence>
<dbReference type="RefSeq" id="XP_786990.3">
    <property type="nucleotide sequence ID" value="XM_781897.5"/>
</dbReference>
<dbReference type="InterPro" id="IPR004345">
    <property type="entry name" value="TB2_DP1_HVA22"/>
</dbReference>
<keyword evidence="1" id="KW-0472">Membrane</keyword>
<proteinExistence type="inferred from homology"/>
<evidence type="ECO:0000256" key="1">
    <source>
        <dbReference type="RuleBase" id="RU362006"/>
    </source>
</evidence>
<feature type="compositionally biased region" description="Low complexity" evidence="2">
    <location>
        <begin position="323"/>
        <end position="337"/>
    </location>
</feature>
<reference evidence="4" key="1">
    <citation type="submission" date="2015-02" db="EMBL/GenBank/DDBJ databases">
        <title>Genome sequencing for Strongylocentrotus purpuratus.</title>
        <authorList>
            <person name="Murali S."/>
            <person name="Liu Y."/>
            <person name="Vee V."/>
            <person name="English A."/>
            <person name="Wang M."/>
            <person name="Skinner E."/>
            <person name="Han Y."/>
            <person name="Muzny D.M."/>
            <person name="Worley K.C."/>
            <person name="Gibbs R.A."/>
        </authorList>
    </citation>
    <scope>NUCLEOTIDE SEQUENCE</scope>
</reference>
<comment type="similarity">
    <text evidence="1">Belongs to the DP1 family.</text>
</comment>
<dbReference type="Proteomes" id="UP000007110">
    <property type="component" value="Unassembled WGS sequence"/>
</dbReference>
<feature type="region of interest" description="Disordered" evidence="2">
    <location>
        <begin position="238"/>
        <end position="395"/>
    </location>
</feature>
<keyword evidence="4" id="KW-1185">Reference proteome</keyword>
<feature type="compositionally biased region" description="Basic and acidic residues" evidence="2">
    <location>
        <begin position="263"/>
        <end position="272"/>
    </location>
</feature>
<dbReference type="GO" id="GO:0005789">
    <property type="term" value="C:endoplasmic reticulum membrane"/>
    <property type="evidence" value="ECO:0000318"/>
    <property type="project" value="GO_Central"/>
</dbReference>
<keyword evidence="1" id="KW-0812">Transmembrane</keyword>
<dbReference type="GO" id="GO:0071782">
    <property type="term" value="C:endoplasmic reticulum tubular network"/>
    <property type="evidence" value="ECO:0000318"/>
    <property type="project" value="GO_Central"/>
</dbReference>
<dbReference type="InParanoid" id="A0A7M7RFK4"/>
<dbReference type="EnsemblMetazoa" id="XM_781897">
    <property type="protein sequence ID" value="XP_786990"/>
    <property type="gene ID" value="LOC581920"/>
</dbReference>
<dbReference type="Pfam" id="PF03134">
    <property type="entry name" value="TB2_DP1_HVA22"/>
    <property type="match status" value="1"/>
</dbReference>
<feature type="compositionally biased region" description="Polar residues" evidence="2">
    <location>
        <begin position="338"/>
        <end position="360"/>
    </location>
</feature>
<dbReference type="GO" id="GO:0005881">
    <property type="term" value="C:cytoplasmic microtubule"/>
    <property type="evidence" value="ECO:0000318"/>
    <property type="project" value="GO_Central"/>
</dbReference>
<dbReference type="KEGG" id="spu:581920"/>
<dbReference type="OMA" id="DYGASTH"/>
<feature type="compositionally biased region" description="Basic residues" evidence="2">
    <location>
        <begin position="288"/>
        <end position="300"/>
    </location>
</feature>
<accession>A0A7M7RFK4</accession>
<dbReference type="PANTHER" id="PTHR12300">
    <property type="entry name" value="HVA22-LIKE PROTEINS"/>
    <property type="match status" value="1"/>
</dbReference>
<dbReference type="GO" id="GO:0008017">
    <property type="term" value="F:microtubule binding"/>
    <property type="evidence" value="ECO:0000318"/>
    <property type="project" value="GO_Central"/>
</dbReference>
<feature type="transmembrane region" description="Helical" evidence="1">
    <location>
        <begin position="6"/>
        <end position="27"/>
    </location>
</feature>
<reference evidence="3" key="2">
    <citation type="submission" date="2021-01" db="UniProtKB">
        <authorList>
            <consortium name="EnsemblMetazoa"/>
        </authorList>
    </citation>
    <scope>IDENTIFICATION</scope>
</reference>
<dbReference type="PANTHER" id="PTHR12300:SF117">
    <property type="entry name" value="LP05237P-RELATED"/>
    <property type="match status" value="1"/>
</dbReference>
<dbReference type="GeneID" id="581920"/>
<feature type="transmembrane region" description="Helical" evidence="1">
    <location>
        <begin position="39"/>
        <end position="62"/>
    </location>
</feature>
<dbReference type="AlphaFoldDB" id="A0A7M7RFK4"/>
<evidence type="ECO:0000256" key="2">
    <source>
        <dbReference type="SAM" id="MobiDB-lite"/>
    </source>
</evidence>
<comment type="subcellular location">
    <subcellularLocation>
        <location evidence="1">Membrane</location>
        <topology evidence="1">Multi-pass membrane protein</topology>
    </subcellularLocation>
</comment>
<dbReference type="GO" id="GO:0071786">
    <property type="term" value="P:endoplasmic reticulum tubular network organization"/>
    <property type="evidence" value="ECO:0000318"/>
    <property type="project" value="GO_Central"/>
</dbReference>